<sequence>MTDMRVTDALHLAYAALRTGWRDTLQDRRSGENAPGFERVIGAEDAPITDKELLLQGAELMAVDASKSVLHHLRSLTKMYRADGGPGAELDQDEWPGTGAYSVARAVLEGTAMVAWLMAPDIDLDERVLRASLVGLWSAKEDRRPPSADPDVWTEEDWKKAVTSCGLEVKEAGYKLGVKVDGKVRTFGQSSVIRETLGQSGSALYAEWSGVAHHAAWAVGNLSAYQIAEDGRGFRSHTKRGYKRHLGMAAEVAEVLVQAGEAMAGYWARDCDDLSAVCLEMAARMRDCASQLPDD</sequence>
<evidence type="ECO:0000313" key="2">
    <source>
        <dbReference type="Proteomes" id="UP000199028"/>
    </source>
</evidence>
<evidence type="ECO:0000313" key="1">
    <source>
        <dbReference type="EMBL" id="SEQ29237.1"/>
    </source>
</evidence>
<keyword evidence="2" id="KW-1185">Reference proteome</keyword>
<protein>
    <submittedName>
        <fullName evidence="1">Uncharacterized protein</fullName>
    </submittedName>
</protein>
<accession>A0A1H9EUH7</accession>
<dbReference type="Proteomes" id="UP000199028">
    <property type="component" value="Unassembled WGS sequence"/>
</dbReference>
<gene>
    <name evidence="1" type="ORF">SAMN05216195_10272</name>
</gene>
<name>A0A1H9EUH7_9PSEU</name>
<dbReference type="EMBL" id="FOFT01000002">
    <property type="protein sequence ID" value="SEQ29237.1"/>
    <property type="molecule type" value="Genomic_DNA"/>
</dbReference>
<reference evidence="2" key="1">
    <citation type="submission" date="2016-10" db="EMBL/GenBank/DDBJ databases">
        <authorList>
            <person name="Varghese N."/>
            <person name="Submissions S."/>
        </authorList>
    </citation>
    <scope>NUCLEOTIDE SEQUENCE [LARGE SCALE GENOMIC DNA]</scope>
    <source>
        <strain evidence="2">CGMCC 4.578</strain>
    </source>
</reference>
<proteinExistence type="predicted"/>
<dbReference type="AlphaFoldDB" id="A0A1H9EUH7"/>
<organism evidence="1 2">
    <name type="scientific">Lentzea flaviverrucosa</name>
    <dbReference type="NCBI Taxonomy" id="200379"/>
    <lineage>
        <taxon>Bacteria</taxon>
        <taxon>Bacillati</taxon>
        <taxon>Actinomycetota</taxon>
        <taxon>Actinomycetes</taxon>
        <taxon>Pseudonocardiales</taxon>
        <taxon>Pseudonocardiaceae</taxon>
        <taxon>Lentzea</taxon>
    </lineage>
</organism>